<feature type="chain" id="PRO_5016371779" description="Secreted protein" evidence="1">
    <location>
        <begin position="17"/>
        <end position="92"/>
    </location>
</feature>
<dbReference type="AlphaFoldDB" id="A0A319CPH0"/>
<dbReference type="Proteomes" id="UP000248340">
    <property type="component" value="Unassembled WGS sequence"/>
</dbReference>
<feature type="signal peptide" evidence="1">
    <location>
        <begin position="1"/>
        <end position="16"/>
    </location>
</feature>
<evidence type="ECO:0000313" key="2">
    <source>
        <dbReference type="EMBL" id="PYH80643.1"/>
    </source>
</evidence>
<gene>
    <name evidence="2" type="ORF">BO82DRAFT_106133</name>
</gene>
<dbReference type="RefSeq" id="XP_025490843.1">
    <property type="nucleotide sequence ID" value="XM_025629762.1"/>
</dbReference>
<evidence type="ECO:0000313" key="3">
    <source>
        <dbReference type="Proteomes" id="UP000248340"/>
    </source>
</evidence>
<accession>A0A319CPH0</accession>
<evidence type="ECO:0008006" key="4">
    <source>
        <dbReference type="Google" id="ProtNLM"/>
    </source>
</evidence>
<proteinExistence type="predicted"/>
<organism evidence="2 3">
    <name type="scientific">Aspergillus uvarum CBS 121591</name>
    <dbReference type="NCBI Taxonomy" id="1448315"/>
    <lineage>
        <taxon>Eukaryota</taxon>
        <taxon>Fungi</taxon>
        <taxon>Dikarya</taxon>
        <taxon>Ascomycota</taxon>
        <taxon>Pezizomycotina</taxon>
        <taxon>Eurotiomycetes</taxon>
        <taxon>Eurotiomycetidae</taxon>
        <taxon>Eurotiales</taxon>
        <taxon>Aspergillaceae</taxon>
        <taxon>Aspergillus</taxon>
        <taxon>Aspergillus subgen. Circumdati</taxon>
    </lineage>
</organism>
<name>A0A319CPH0_9EURO</name>
<reference evidence="2 3" key="1">
    <citation type="submission" date="2016-12" db="EMBL/GenBank/DDBJ databases">
        <title>The genomes of Aspergillus section Nigri reveals drivers in fungal speciation.</title>
        <authorList>
            <consortium name="DOE Joint Genome Institute"/>
            <person name="Vesth T.C."/>
            <person name="Nybo J."/>
            <person name="Theobald S."/>
            <person name="Brandl J."/>
            <person name="Frisvad J.C."/>
            <person name="Nielsen K.F."/>
            <person name="Lyhne E.K."/>
            <person name="Kogle M.E."/>
            <person name="Kuo A."/>
            <person name="Riley R."/>
            <person name="Clum A."/>
            <person name="Nolan M."/>
            <person name="Lipzen A."/>
            <person name="Salamov A."/>
            <person name="Henrissat B."/>
            <person name="Wiebenga A."/>
            <person name="De Vries R.P."/>
            <person name="Grigoriev I.V."/>
            <person name="Mortensen U.H."/>
            <person name="Andersen M.R."/>
            <person name="Baker S.E."/>
        </authorList>
    </citation>
    <scope>NUCLEOTIDE SEQUENCE [LARGE SCALE GENOMIC DNA]</scope>
    <source>
        <strain evidence="2 3">CBS 121591</strain>
    </source>
</reference>
<sequence>MSVRFIAVALSYKAFAAVNVCHGCYVQCQAFRLRKQYLRKSEDYLFGCDGVKPMCTHFVSLTVMRFQLRGLGHTCSPTSNFATDLFSYLFIF</sequence>
<keyword evidence="3" id="KW-1185">Reference proteome</keyword>
<dbReference type="EMBL" id="KZ821708">
    <property type="protein sequence ID" value="PYH80643.1"/>
    <property type="molecule type" value="Genomic_DNA"/>
</dbReference>
<evidence type="ECO:0000256" key="1">
    <source>
        <dbReference type="SAM" id="SignalP"/>
    </source>
</evidence>
<dbReference type="VEuPathDB" id="FungiDB:BO82DRAFT_106133"/>
<dbReference type="GeneID" id="37132503"/>
<keyword evidence="1" id="KW-0732">Signal</keyword>
<protein>
    <recommendedName>
        <fullName evidence="4">Secreted protein</fullName>
    </recommendedName>
</protein>